<evidence type="ECO:0000256" key="5">
    <source>
        <dbReference type="ARBA" id="ARBA00022989"/>
    </source>
</evidence>
<gene>
    <name evidence="11" type="primary">motB</name>
    <name evidence="11" type="ORF">ACFOSU_09690</name>
</gene>
<protein>
    <submittedName>
        <fullName evidence="11">Flagellar motor protein MotB</fullName>
    </submittedName>
</protein>
<evidence type="ECO:0000259" key="10">
    <source>
        <dbReference type="PROSITE" id="PS51123"/>
    </source>
</evidence>
<dbReference type="PROSITE" id="PS51123">
    <property type="entry name" value="OMPA_2"/>
    <property type="match status" value="1"/>
</dbReference>
<dbReference type="Pfam" id="PF00691">
    <property type="entry name" value="OmpA"/>
    <property type="match status" value="1"/>
</dbReference>
<dbReference type="PANTHER" id="PTHR30329:SF18">
    <property type="entry name" value="MOTILITY PROTEIN B"/>
    <property type="match status" value="1"/>
</dbReference>
<dbReference type="SUPFAM" id="SSF103088">
    <property type="entry name" value="OmpA-like"/>
    <property type="match status" value="1"/>
</dbReference>
<keyword evidence="3" id="KW-1003">Cell membrane</keyword>
<feature type="transmembrane region" description="Helical" evidence="9">
    <location>
        <begin position="29"/>
        <end position="48"/>
    </location>
</feature>
<evidence type="ECO:0000256" key="2">
    <source>
        <dbReference type="ARBA" id="ARBA00008914"/>
    </source>
</evidence>
<evidence type="ECO:0000256" key="7">
    <source>
        <dbReference type="PROSITE-ProRule" id="PRU00473"/>
    </source>
</evidence>
<name>A0ABV7EN51_9GAMM</name>
<proteinExistence type="inferred from homology"/>
<dbReference type="Proteomes" id="UP001595462">
    <property type="component" value="Unassembled WGS sequence"/>
</dbReference>
<dbReference type="Pfam" id="PF13677">
    <property type="entry name" value="MotB_plug"/>
    <property type="match status" value="1"/>
</dbReference>
<dbReference type="InterPro" id="IPR006665">
    <property type="entry name" value="OmpA-like"/>
</dbReference>
<comment type="caution">
    <text evidence="11">The sequence shown here is derived from an EMBL/GenBank/DDBJ whole genome shotgun (WGS) entry which is preliminary data.</text>
</comment>
<evidence type="ECO:0000256" key="9">
    <source>
        <dbReference type="SAM" id="Phobius"/>
    </source>
</evidence>
<sequence length="332" mass="36058">MSEQGSRRPIIVKRKRPTAHQGSHGTWKIAYADFMTAMMAFFLVMWLLGGLSKAEMAEVSEYFRTPLSVALVGGDRNTASNSAIPGGGDDPIHSDGEVALTRRDATNYTVDRNRLSQLKQRLESLIHEDPALNAMSSQLKIEMVHDGLRIQIFDDRNKPMFQIGSARIEPYVRELLIAIAPRLDRMPNKITLTGHTDDLRYAGGAATYSNWELSSDRANAARRALVAAGYAPDKLLRVIGAAATERVPGDGPGAPANRRISILVLNAEAQERIETEGHAFAPSPSVPAGRSADAPRQAVTPPVDAAPVLSLFDGMDLFVHPFRAHGLVSAGF</sequence>
<dbReference type="PANTHER" id="PTHR30329">
    <property type="entry name" value="STATOR ELEMENT OF FLAGELLAR MOTOR COMPLEX"/>
    <property type="match status" value="1"/>
</dbReference>
<keyword evidence="11" id="KW-0966">Cell projection</keyword>
<dbReference type="InterPro" id="IPR025713">
    <property type="entry name" value="MotB-like_N_dom"/>
</dbReference>
<keyword evidence="12" id="KW-1185">Reference proteome</keyword>
<evidence type="ECO:0000256" key="8">
    <source>
        <dbReference type="SAM" id="MobiDB-lite"/>
    </source>
</evidence>
<evidence type="ECO:0000256" key="4">
    <source>
        <dbReference type="ARBA" id="ARBA00022692"/>
    </source>
</evidence>
<accession>A0ABV7EN51</accession>
<dbReference type="CDD" id="cd07185">
    <property type="entry name" value="OmpA_C-like"/>
    <property type="match status" value="1"/>
</dbReference>
<keyword evidence="4 9" id="KW-0812">Transmembrane</keyword>
<keyword evidence="11" id="KW-0282">Flagellum</keyword>
<dbReference type="InterPro" id="IPR036737">
    <property type="entry name" value="OmpA-like_sf"/>
</dbReference>
<evidence type="ECO:0000256" key="3">
    <source>
        <dbReference type="ARBA" id="ARBA00022475"/>
    </source>
</evidence>
<evidence type="ECO:0000313" key="12">
    <source>
        <dbReference type="Proteomes" id="UP001595462"/>
    </source>
</evidence>
<dbReference type="NCBIfam" id="NF006548">
    <property type="entry name" value="PRK09041.1"/>
    <property type="match status" value="1"/>
</dbReference>
<dbReference type="InterPro" id="IPR050330">
    <property type="entry name" value="Bact_OuterMem_StrucFunc"/>
</dbReference>
<dbReference type="RefSeq" id="WP_380688886.1">
    <property type="nucleotide sequence ID" value="NZ_JBHRSS010000003.1"/>
</dbReference>
<keyword evidence="11" id="KW-0969">Cilium</keyword>
<dbReference type="EMBL" id="JBHRSS010000003">
    <property type="protein sequence ID" value="MFC3104165.1"/>
    <property type="molecule type" value="Genomic_DNA"/>
</dbReference>
<comment type="subcellular location">
    <subcellularLocation>
        <location evidence="1">Cell membrane</location>
        <topology evidence="1">Single-pass membrane protein</topology>
    </subcellularLocation>
</comment>
<evidence type="ECO:0000313" key="11">
    <source>
        <dbReference type="EMBL" id="MFC3104165.1"/>
    </source>
</evidence>
<evidence type="ECO:0000256" key="6">
    <source>
        <dbReference type="ARBA" id="ARBA00023136"/>
    </source>
</evidence>
<feature type="region of interest" description="Disordered" evidence="8">
    <location>
        <begin position="1"/>
        <end position="21"/>
    </location>
</feature>
<feature type="domain" description="OmpA-like" evidence="10">
    <location>
        <begin position="148"/>
        <end position="268"/>
    </location>
</feature>
<reference evidence="12" key="1">
    <citation type="journal article" date="2019" name="Int. J. Syst. Evol. Microbiol.">
        <title>The Global Catalogue of Microorganisms (GCM) 10K type strain sequencing project: providing services to taxonomists for standard genome sequencing and annotation.</title>
        <authorList>
            <consortium name="The Broad Institute Genomics Platform"/>
            <consortium name="The Broad Institute Genome Sequencing Center for Infectious Disease"/>
            <person name="Wu L."/>
            <person name="Ma J."/>
        </authorList>
    </citation>
    <scope>NUCLEOTIDE SEQUENCE [LARGE SCALE GENOMIC DNA]</scope>
    <source>
        <strain evidence="12">KCTC 52640</strain>
    </source>
</reference>
<feature type="region of interest" description="Disordered" evidence="8">
    <location>
        <begin position="277"/>
        <end position="299"/>
    </location>
</feature>
<organism evidence="11 12">
    <name type="scientific">Salinisphaera aquimarina</name>
    <dbReference type="NCBI Taxonomy" id="2094031"/>
    <lineage>
        <taxon>Bacteria</taxon>
        <taxon>Pseudomonadati</taxon>
        <taxon>Pseudomonadota</taxon>
        <taxon>Gammaproteobacteria</taxon>
        <taxon>Salinisphaerales</taxon>
        <taxon>Salinisphaeraceae</taxon>
        <taxon>Salinisphaera</taxon>
    </lineage>
</organism>
<dbReference type="Gene3D" id="3.30.1330.60">
    <property type="entry name" value="OmpA-like domain"/>
    <property type="match status" value="1"/>
</dbReference>
<evidence type="ECO:0000256" key="1">
    <source>
        <dbReference type="ARBA" id="ARBA00004162"/>
    </source>
</evidence>
<keyword evidence="6 7" id="KW-0472">Membrane</keyword>
<comment type="similarity">
    <text evidence="2">Belongs to the MotB family.</text>
</comment>
<keyword evidence="5 9" id="KW-1133">Transmembrane helix</keyword>